<dbReference type="SUPFAM" id="SSF48452">
    <property type="entry name" value="TPR-like"/>
    <property type="match status" value="2"/>
</dbReference>
<evidence type="ECO:0000313" key="3">
    <source>
        <dbReference type="EMBL" id="MCM6777565.1"/>
    </source>
</evidence>
<dbReference type="Pfam" id="PF13424">
    <property type="entry name" value="TPR_12"/>
    <property type="match status" value="3"/>
</dbReference>
<feature type="repeat" description="TPR" evidence="1">
    <location>
        <begin position="583"/>
        <end position="616"/>
    </location>
</feature>
<dbReference type="Gene3D" id="1.25.40.10">
    <property type="entry name" value="Tetratricopeptide repeat domain"/>
    <property type="match status" value="2"/>
</dbReference>
<dbReference type="EMBL" id="JAMRXG010000015">
    <property type="protein sequence ID" value="MCM6777565.1"/>
    <property type="molecule type" value="Genomic_DNA"/>
</dbReference>
<dbReference type="InterPro" id="IPR011990">
    <property type="entry name" value="TPR-like_helical_dom_sf"/>
</dbReference>
<dbReference type="GO" id="GO:0043531">
    <property type="term" value="F:ADP binding"/>
    <property type="evidence" value="ECO:0007669"/>
    <property type="project" value="InterPro"/>
</dbReference>
<dbReference type="Proteomes" id="UP001139157">
    <property type="component" value="Unassembled WGS sequence"/>
</dbReference>
<proteinExistence type="predicted"/>
<evidence type="ECO:0000256" key="1">
    <source>
        <dbReference type="PROSITE-ProRule" id="PRU00339"/>
    </source>
</evidence>
<dbReference type="RefSeq" id="WP_251916830.1">
    <property type="nucleotide sequence ID" value="NZ_JAMRXG010000015.1"/>
</dbReference>
<dbReference type="PANTHER" id="PTHR47691">
    <property type="entry name" value="REGULATOR-RELATED"/>
    <property type="match status" value="1"/>
</dbReference>
<evidence type="ECO:0000313" key="4">
    <source>
        <dbReference type="Proteomes" id="UP001139157"/>
    </source>
</evidence>
<dbReference type="InterPro" id="IPR019734">
    <property type="entry name" value="TPR_rpt"/>
</dbReference>
<dbReference type="PROSITE" id="PS50005">
    <property type="entry name" value="TPR"/>
    <property type="match status" value="3"/>
</dbReference>
<dbReference type="InterPro" id="IPR002182">
    <property type="entry name" value="NB-ARC"/>
</dbReference>
<gene>
    <name evidence="3" type="ORF">NDR86_29160</name>
</gene>
<feature type="repeat" description="TPR" evidence="1">
    <location>
        <begin position="823"/>
        <end position="856"/>
    </location>
</feature>
<dbReference type="SUPFAM" id="SSF52540">
    <property type="entry name" value="P-loop containing nucleoside triphosphate hydrolases"/>
    <property type="match status" value="1"/>
</dbReference>
<dbReference type="PANTHER" id="PTHR47691:SF3">
    <property type="entry name" value="HTH-TYPE TRANSCRIPTIONAL REGULATOR RV0890C-RELATED"/>
    <property type="match status" value="1"/>
</dbReference>
<dbReference type="PRINTS" id="PR00364">
    <property type="entry name" value="DISEASERSIST"/>
</dbReference>
<accession>A0A9X2J0Z6</accession>
<dbReference type="Pfam" id="PF13176">
    <property type="entry name" value="TPR_7"/>
    <property type="match status" value="2"/>
</dbReference>
<reference evidence="3" key="1">
    <citation type="submission" date="2022-06" db="EMBL/GenBank/DDBJ databases">
        <title>Novel species in genus nocardia.</title>
        <authorList>
            <person name="Li F."/>
        </authorList>
    </citation>
    <scope>NUCLEOTIDE SEQUENCE</scope>
    <source>
        <strain evidence="3">CDC141</strain>
    </source>
</reference>
<dbReference type="InterPro" id="IPR027417">
    <property type="entry name" value="P-loop_NTPase"/>
</dbReference>
<dbReference type="SMART" id="SM00028">
    <property type="entry name" value="TPR"/>
    <property type="match status" value="9"/>
</dbReference>
<protein>
    <submittedName>
        <fullName evidence="3">Tetratricopeptide repeat protein</fullName>
    </submittedName>
</protein>
<dbReference type="Pfam" id="PF00931">
    <property type="entry name" value="NB-ARC"/>
    <property type="match status" value="1"/>
</dbReference>
<feature type="domain" description="NB-ARC" evidence="2">
    <location>
        <begin position="152"/>
        <end position="302"/>
    </location>
</feature>
<comment type="caution">
    <text evidence="3">The sequence shown here is derived from an EMBL/GenBank/DDBJ whole genome shotgun (WGS) entry which is preliminary data.</text>
</comment>
<feature type="repeat" description="TPR" evidence="1">
    <location>
        <begin position="783"/>
        <end position="816"/>
    </location>
</feature>
<dbReference type="Gene3D" id="3.40.50.300">
    <property type="entry name" value="P-loop containing nucleotide triphosphate hydrolases"/>
    <property type="match status" value="1"/>
</dbReference>
<dbReference type="AlphaFoldDB" id="A0A9X2J0Z6"/>
<evidence type="ECO:0000259" key="2">
    <source>
        <dbReference type="Pfam" id="PF00931"/>
    </source>
</evidence>
<organism evidence="3 4">
    <name type="scientific">Nocardia pulmonis</name>
    <dbReference type="NCBI Taxonomy" id="2951408"/>
    <lineage>
        <taxon>Bacteria</taxon>
        <taxon>Bacillati</taxon>
        <taxon>Actinomycetota</taxon>
        <taxon>Actinomycetes</taxon>
        <taxon>Mycobacteriales</taxon>
        <taxon>Nocardiaceae</taxon>
        <taxon>Nocardia</taxon>
    </lineage>
</organism>
<keyword evidence="1" id="KW-0802">TPR repeat</keyword>
<sequence length="962" mass="105060">MGRAPLPGGSDSARKVFSDRLSQLFEAAGKPTLEQVVRTTTQRMRAAQGRGGRQAVTAQRISDWRSGRNLPHTFESAAPVLVTLIDLAKARPGRVREDLVDHRMWERLWTAAAAEPSGGSRPAATKSLPRDVDTLVGREEQLRRIVRAAESERIVSIHAIDGMPGVGKTALAIRAAHELAPKFPDGQYFVHLHAHTPGQPVADPSEVLAGLLTDLGIDPRSLPDTLAARRNLWRDRLADKRILLVLDDAHSPAQIEPLLPAGSGCVTVVTSRRRLVALNGATPLALGVLDPDAAVHLFVALAHRTITGDTGQSAADRAAAERIVELCGYLPLAIVLLAGRLAHHPAWSITDLDEMFSATSDRLAELETSDRAVRAAFDLSYRDLPDERQVVFRLLGLHPGTEFDQWAVAAVADIPLETARRHLEALYNDHLLDETSLGRYRLHDLLREYAGNLAASTAASDNAVAMDRLLDYYQHTAAQADRWLARRTRPSADDIGPPVEVSRGVAVQSFGSQPRALAWMRAERENLLACLEYNADRNPARMIASTEVVAGLLDRDGPWPLAERLHRRAADIARHHGDRLGEANALTNLGVVRQYTGDYKRATDLYQQALNRYRDLGSRRGEANALSGLGVVCYLTGDYEPVADLFQQALTHYRDLGDRRGEANTLNHLGLTRRVAGDYGQATDLFQQALARYRDLGDRRGEATALSSLGFTRWATGDYGPAADLFQQALTHHRDLGDRRGEATALADLGLVRQCVGDYGQAGDLFQQALTYYRELGDRRGEADTLCNLGQARRETGAYDQAADLLQQSLTANREIGNRHNQADALGNLGILYERTGDHERAADLHQQALALYRDVGSRHGESEELNGIGRVRLAIGEPGEGSTAFTEALGLAREVGVQLEEARALDGRARCRAALGDIRSAVTDLRAAVVIYENLGVPEAESAATYLATLEERTAEARAET</sequence>
<keyword evidence="4" id="KW-1185">Reference proteome</keyword>
<name>A0A9X2J0Z6_9NOCA</name>